<proteinExistence type="predicted"/>
<dbReference type="EMBL" id="JACHES010000002">
    <property type="protein sequence ID" value="MBB6175962.1"/>
    <property type="molecule type" value="Genomic_DNA"/>
</dbReference>
<keyword evidence="1" id="KW-0732">Signal</keyword>
<sequence>MRKVLLSLFVLVMFYILSTGSSTSATIITDDKKVKDVNEMLELLGFSKEDVKDLKANKVDVADINFQNEGTRNLKLRKKDILFLAHFGFTKERIEHFTLNDWDHFKNMEQPELIDVNVSYFKIDGNNGELTPITKYEFEKNKKQRDEYYNKIKNNPQLVTASLCDPDNTCQGSNSSSMLKLTVAVTHSSKYAIVSDFDWVNDSNERHVDLFGTGHKKALTVDYKSIFGSWTTKYYDNYGYVAGRTSHFNGATYKFSTGYVHKLDRNSSDHQEFWQYNGKWIRAQDDSGYTYAEFEWSSGANSSAYANYTHMKTGWSSSFSVSMPLGASISVSGTTSYVQIPNAAVSFTR</sequence>
<gene>
    <name evidence="2" type="ORF">HNQ82_000773</name>
</gene>
<accession>A0A7W9YPH6</accession>
<name>A0A7W9YPH6_9BACL</name>
<dbReference type="Proteomes" id="UP000523528">
    <property type="component" value="Unassembled WGS sequence"/>
</dbReference>
<dbReference type="RefSeq" id="WP_183247258.1">
    <property type="nucleotide sequence ID" value="NZ_JACHES010000002.1"/>
</dbReference>
<evidence type="ECO:0000313" key="3">
    <source>
        <dbReference type="Proteomes" id="UP000523528"/>
    </source>
</evidence>
<dbReference type="AlphaFoldDB" id="A0A7W9YPH6"/>
<protein>
    <submittedName>
        <fullName evidence="2">Uncharacterized protein</fullName>
    </submittedName>
</protein>
<evidence type="ECO:0000256" key="1">
    <source>
        <dbReference type="SAM" id="SignalP"/>
    </source>
</evidence>
<feature type="chain" id="PRO_5038538979" evidence="1">
    <location>
        <begin position="25"/>
        <end position="349"/>
    </location>
</feature>
<feature type="signal peptide" evidence="1">
    <location>
        <begin position="1"/>
        <end position="24"/>
    </location>
</feature>
<reference evidence="2 3" key="1">
    <citation type="submission" date="2020-08" db="EMBL/GenBank/DDBJ databases">
        <title>Genomic Encyclopedia of Type Strains, Phase IV (KMG-IV): sequencing the most valuable type-strain genomes for metagenomic binning, comparative biology and taxonomic classification.</title>
        <authorList>
            <person name="Goeker M."/>
        </authorList>
    </citation>
    <scope>NUCLEOTIDE SEQUENCE [LARGE SCALE GENOMIC DNA]</scope>
    <source>
        <strain evidence="2 3">DSM 23211</strain>
    </source>
</reference>
<evidence type="ECO:0000313" key="2">
    <source>
        <dbReference type="EMBL" id="MBB6175962.1"/>
    </source>
</evidence>
<organism evidence="2 3">
    <name type="scientific">Anoxybacillus tengchongensis</name>
    <dbReference type="NCBI Taxonomy" id="576944"/>
    <lineage>
        <taxon>Bacteria</taxon>
        <taxon>Bacillati</taxon>
        <taxon>Bacillota</taxon>
        <taxon>Bacilli</taxon>
        <taxon>Bacillales</taxon>
        <taxon>Anoxybacillaceae</taxon>
        <taxon>Anoxybacillus</taxon>
    </lineage>
</organism>
<comment type="caution">
    <text evidence="2">The sequence shown here is derived from an EMBL/GenBank/DDBJ whole genome shotgun (WGS) entry which is preliminary data.</text>
</comment>
<keyword evidence="3" id="KW-1185">Reference proteome</keyword>